<keyword evidence="5" id="KW-1185">Reference proteome</keyword>
<feature type="compositionally biased region" description="Low complexity" evidence="1">
    <location>
        <begin position="568"/>
        <end position="583"/>
    </location>
</feature>
<sequence>MAELLSPNQSAALFDILTHYDTYAEIREFRRPGSLAQYGPPFTTKEKQPSTSPALQILVSKFLLTLPGLRNLPEDFWKVQCQDIIENLEKANLSESYDKGVIGSRKTLATAVSALIEYPVRGTYGGFPEIKNHSKEYDITSAADLSRGFRDFLNDAIHGDVLDKMVAKTAETDDLEDHDSQTKAVHEYVLVNLASLMHYTLILSPKGQYLLKLVDNANKLVPYLVLKQTLKIGNVASMLQAMVKVGLAKMSVASVTNWMGLTQTQDEGMNLMQTIISTVLNWDIKELDSRASKLERERAKFGKEQLRCLKHYTTKPQEQQDQIRKESQKQSMSIVTAILKDANSPSTELTDSHHAQALEYLSVHLSIRDRKQLVKCLCRSTPDHLTTSVRQLVDAYEPVIRRMHKAIDLSSTLADFEYFLKDLIKLARIQVDKGGKSVVPTVGDFVQLLRKHQRSCHVFMHQCCKNDKELTAWYLDWAKAAARQFKREPGEEFSPDATAMTEKGAGSLTPSLLKLFASLPQDTQDKIVPILDSHSRFLSNMHEQSSARLANVLKSPPTKNPAISKIFSSSASRPNSRPSSPAPGIDRKANSATPVPPEPAKNDAPDFATPEIHSSPGPGAFLARWQTLLDATPITPLTQTGTLNAASSPEIVQSSAKDVDGSTLVQFGSKEARGDEICVEPTTASTGTATGADANPAKAPDGLGQNTRQRQAGLRIVVDALGSDFRKLLAEKGCAW</sequence>
<evidence type="ECO:0008006" key="6">
    <source>
        <dbReference type="Google" id="ProtNLM"/>
    </source>
</evidence>
<dbReference type="Pfam" id="PF12825">
    <property type="entry name" value="DUF3818"/>
    <property type="match status" value="2"/>
</dbReference>
<reference evidence="4 5" key="1">
    <citation type="submission" date="2013-03" db="EMBL/GenBank/DDBJ databases">
        <title>The Genome Sequence of Exophiala aquamarina CBS 119918.</title>
        <authorList>
            <consortium name="The Broad Institute Genomics Platform"/>
            <person name="Cuomo C."/>
            <person name="de Hoog S."/>
            <person name="Gorbushina A."/>
            <person name="Walker B."/>
            <person name="Young S.K."/>
            <person name="Zeng Q."/>
            <person name="Gargeya S."/>
            <person name="Fitzgerald M."/>
            <person name="Haas B."/>
            <person name="Abouelleil A."/>
            <person name="Allen A.W."/>
            <person name="Alvarado L."/>
            <person name="Arachchi H.M."/>
            <person name="Berlin A.M."/>
            <person name="Chapman S.B."/>
            <person name="Gainer-Dewar J."/>
            <person name="Goldberg J."/>
            <person name="Griggs A."/>
            <person name="Gujja S."/>
            <person name="Hansen M."/>
            <person name="Howarth C."/>
            <person name="Imamovic A."/>
            <person name="Ireland A."/>
            <person name="Larimer J."/>
            <person name="McCowan C."/>
            <person name="Murphy C."/>
            <person name="Pearson M."/>
            <person name="Poon T.W."/>
            <person name="Priest M."/>
            <person name="Roberts A."/>
            <person name="Saif S."/>
            <person name="Shea T."/>
            <person name="Sisk P."/>
            <person name="Sykes S."/>
            <person name="Wortman J."/>
            <person name="Nusbaum C."/>
            <person name="Birren B."/>
        </authorList>
    </citation>
    <scope>NUCLEOTIDE SEQUENCE [LARGE SCALE GENOMIC DNA]</scope>
    <source>
        <strain evidence="4 5">CBS 119918</strain>
    </source>
</reference>
<dbReference type="InterPro" id="IPR047168">
    <property type="entry name" value="LEC1-like"/>
</dbReference>
<feature type="compositionally biased region" description="Low complexity" evidence="1">
    <location>
        <begin position="682"/>
        <end position="694"/>
    </location>
</feature>
<evidence type="ECO:0000259" key="3">
    <source>
        <dbReference type="Pfam" id="PF12828"/>
    </source>
</evidence>
<accession>A0A072NXD3</accession>
<gene>
    <name evidence="4" type="ORF">A1O9_11863</name>
</gene>
<dbReference type="PANTHER" id="PTHR47185">
    <property type="entry name" value="PX DOMAIN-CONTAINING PROTEIN YPR097W"/>
    <property type="match status" value="1"/>
</dbReference>
<dbReference type="EMBL" id="AMGV01000019">
    <property type="protein sequence ID" value="KEF52236.1"/>
    <property type="molecule type" value="Genomic_DNA"/>
</dbReference>
<dbReference type="GO" id="GO:0035091">
    <property type="term" value="F:phosphatidylinositol binding"/>
    <property type="evidence" value="ECO:0007669"/>
    <property type="project" value="TreeGrafter"/>
</dbReference>
<dbReference type="InterPro" id="IPR024555">
    <property type="entry name" value="PX-associated"/>
</dbReference>
<feature type="domain" description="PX-associated" evidence="3">
    <location>
        <begin position="4"/>
        <end position="121"/>
    </location>
</feature>
<dbReference type="STRING" id="1182545.A0A072NXD3"/>
<dbReference type="AlphaFoldDB" id="A0A072NXD3"/>
<dbReference type="Proteomes" id="UP000027920">
    <property type="component" value="Unassembled WGS sequence"/>
</dbReference>
<dbReference type="HOGENOM" id="CLU_024451_0_0_1"/>
<name>A0A072NXD3_9EURO</name>
<dbReference type="RefSeq" id="XP_013254826.1">
    <property type="nucleotide sequence ID" value="XM_013399372.1"/>
</dbReference>
<comment type="caution">
    <text evidence="4">The sequence shown here is derived from an EMBL/GenBank/DDBJ whole genome shotgun (WGS) entry which is preliminary data.</text>
</comment>
<dbReference type="Pfam" id="PF12828">
    <property type="entry name" value="PXB"/>
    <property type="match status" value="1"/>
</dbReference>
<feature type="domain" description="PX" evidence="2">
    <location>
        <begin position="162"/>
        <end position="349"/>
    </location>
</feature>
<dbReference type="InterPro" id="IPR024554">
    <property type="entry name" value="LEC1-like_C"/>
</dbReference>
<dbReference type="OrthoDB" id="2117459at2759"/>
<proteinExistence type="predicted"/>
<evidence type="ECO:0000256" key="1">
    <source>
        <dbReference type="SAM" id="MobiDB-lite"/>
    </source>
</evidence>
<feature type="domain" description="PX" evidence="2">
    <location>
        <begin position="356"/>
        <end position="484"/>
    </location>
</feature>
<dbReference type="PANTHER" id="PTHR47185:SF2">
    <property type="entry name" value="FUNGAL PROTEIN"/>
    <property type="match status" value="1"/>
</dbReference>
<evidence type="ECO:0000313" key="5">
    <source>
        <dbReference type="Proteomes" id="UP000027920"/>
    </source>
</evidence>
<feature type="region of interest" description="Disordered" evidence="1">
    <location>
        <begin position="552"/>
        <end position="619"/>
    </location>
</feature>
<feature type="region of interest" description="Disordered" evidence="1">
    <location>
        <begin position="681"/>
        <end position="708"/>
    </location>
</feature>
<evidence type="ECO:0000313" key="4">
    <source>
        <dbReference type="EMBL" id="KEF52236.1"/>
    </source>
</evidence>
<protein>
    <recommendedName>
        <fullName evidence="6">Succinate dehydrogenase (Ubiquinone) flavoprotein subunit</fullName>
    </recommendedName>
</protein>
<dbReference type="GeneID" id="25286759"/>
<organism evidence="4 5">
    <name type="scientific">Exophiala aquamarina CBS 119918</name>
    <dbReference type="NCBI Taxonomy" id="1182545"/>
    <lineage>
        <taxon>Eukaryota</taxon>
        <taxon>Fungi</taxon>
        <taxon>Dikarya</taxon>
        <taxon>Ascomycota</taxon>
        <taxon>Pezizomycotina</taxon>
        <taxon>Eurotiomycetes</taxon>
        <taxon>Chaetothyriomycetidae</taxon>
        <taxon>Chaetothyriales</taxon>
        <taxon>Herpotrichiellaceae</taxon>
        <taxon>Exophiala</taxon>
    </lineage>
</organism>
<evidence type="ECO:0000259" key="2">
    <source>
        <dbReference type="Pfam" id="PF12825"/>
    </source>
</evidence>
<dbReference type="VEuPathDB" id="FungiDB:A1O9_11863"/>